<keyword evidence="2" id="KW-1185">Reference proteome</keyword>
<dbReference type="Proteomes" id="UP001249291">
    <property type="component" value="Unassembled WGS sequence"/>
</dbReference>
<comment type="caution">
    <text evidence="1">The sequence shown here is derived from an EMBL/GenBank/DDBJ whole genome shotgun (WGS) entry which is preliminary data.</text>
</comment>
<protein>
    <submittedName>
        <fullName evidence="1">Uncharacterized protein</fullName>
    </submittedName>
</protein>
<sequence length="91" mass="10162">MTVFVVSYDLSAPGRNYDDLIKHLKAYGTYSHALESTWLISTDKNAGQVRDDAKKFIDSNDKLLVVKVGTNWGSVGLRDATNDWLRKNVAS</sequence>
<dbReference type="EMBL" id="JAVIZQ010000001">
    <property type="protein sequence ID" value="MDR6142051.1"/>
    <property type="molecule type" value="Genomic_DNA"/>
</dbReference>
<organism evidence="1 2">
    <name type="scientific">Microbacterium foliorum</name>
    <dbReference type="NCBI Taxonomy" id="104336"/>
    <lineage>
        <taxon>Bacteria</taxon>
        <taxon>Bacillati</taxon>
        <taxon>Actinomycetota</taxon>
        <taxon>Actinomycetes</taxon>
        <taxon>Micrococcales</taxon>
        <taxon>Microbacteriaceae</taxon>
        <taxon>Microbacterium</taxon>
    </lineage>
</organism>
<reference evidence="1 2" key="1">
    <citation type="submission" date="2023-08" db="EMBL/GenBank/DDBJ databases">
        <title>Functional and genomic diversity of the sorghum phyllosphere microbiome.</title>
        <authorList>
            <person name="Shade A."/>
        </authorList>
    </citation>
    <scope>NUCLEOTIDE SEQUENCE [LARGE SCALE GENOMIC DNA]</scope>
    <source>
        <strain evidence="1 2">SORGH_AS_0445</strain>
    </source>
</reference>
<gene>
    <name evidence="1" type="ORF">QE375_001605</name>
</gene>
<name>A0ABU1HPT2_9MICO</name>
<evidence type="ECO:0000313" key="2">
    <source>
        <dbReference type="Proteomes" id="UP001249291"/>
    </source>
</evidence>
<evidence type="ECO:0000313" key="1">
    <source>
        <dbReference type="EMBL" id="MDR6142051.1"/>
    </source>
</evidence>
<accession>A0ABU1HPT2</accession>
<dbReference type="RefSeq" id="WP_309689724.1">
    <property type="nucleotide sequence ID" value="NZ_JAVIZQ010000001.1"/>
</dbReference>
<proteinExistence type="predicted"/>